<dbReference type="GO" id="GO:0005886">
    <property type="term" value="C:plasma membrane"/>
    <property type="evidence" value="ECO:0007669"/>
    <property type="project" value="UniProtKB-SubCell"/>
</dbReference>
<dbReference type="Proteomes" id="UP000557344">
    <property type="component" value="Unassembled WGS sequence"/>
</dbReference>
<evidence type="ECO:0000256" key="2">
    <source>
        <dbReference type="ARBA" id="ARBA00009306"/>
    </source>
</evidence>
<evidence type="ECO:0000256" key="8">
    <source>
        <dbReference type="ARBA" id="ARBA00022989"/>
    </source>
</evidence>
<evidence type="ECO:0000256" key="10">
    <source>
        <dbReference type="ARBA" id="ARBA00037054"/>
    </source>
</evidence>
<feature type="domain" description="ABC transmembrane type-1" evidence="13">
    <location>
        <begin position="72"/>
        <end position="293"/>
    </location>
</feature>
<comment type="subunit">
    <text evidence="3 12">The complex is composed of two ATP-binding proteins (UgpC), two transmembrane proteins (UgpA and UgpE) and a solute-binding protein (UgpB).</text>
</comment>
<dbReference type="InterPro" id="IPR035906">
    <property type="entry name" value="MetI-like_sf"/>
</dbReference>
<evidence type="ECO:0000313" key="15">
    <source>
        <dbReference type="EMBL" id="MBB4533598.1"/>
    </source>
</evidence>
<comment type="similarity">
    <text evidence="2 11">Belongs to the binding-protein-dependent transport system permease family.</text>
</comment>
<reference evidence="16 17" key="1">
    <citation type="submission" date="2020-08" db="EMBL/GenBank/DDBJ databases">
        <title>Genomic Encyclopedia of Type Strains, Phase IV (KMG-V): Genome sequencing to study the core and pangenomes of soil and plant-associated prokaryotes.</title>
        <authorList>
            <person name="Whitman W."/>
        </authorList>
    </citation>
    <scope>NUCLEOTIDE SEQUENCE [LARGE SCALE GENOMIC DNA]</scope>
    <source>
        <strain evidence="14 17">SEMIA 471</strain>
        <strain evidence="15 16">SEMIA 489</strain>
    </source>
</reference>
<dbReference type="EMBL" id="JACIHU010000001">
    <property type="protein sequence ID" value="MBB4477766.1"/>
    <property type="molecule type" value="Genomic_DNA"/>
</dbReference>
<evidence type="ECO:0000256" key="1">
    <source>
        <dbReference type="ARBA" id="ARBA00004651"/>
    </source>
</evidence>
<evidence type="ECO:0000259" key="13">
    <source>
        <dbReference type="PROSITE" id="PS50928"/>
    </source>
</evidence>
<feature type="transmembrane region" description="Helical" evidence="11">
    <location>
        <begin position="272"/>
        <end position="293"/>
    </location>
</feature>
<sequence>MMIENARSLNIAASLILIVGILYILGPLYLTLSTASQSYEFMLRNGLAWYPGDRLFSNMARFFAETHIPIQMVNSMVTAFSIAVFTCILSFLSAYAIVYFRIRWAGAAFALILATIMLPLDIRVITTYQVAANVFSPVNALLDVTGLNGLISDYFGSPVKLEWSVLNTHLGLIAPLVAHGTGTFLFRQFFLTLPKDLFKAARMDGAGPIRFLFDILLPLSRTSFAALFVLTFLSGWTQYLWPLVAASTPDMQTAVVGLARLVPDADGEMPDFPMIMAGAIIVSIIPLAMIALLQRFLVQGLALTEK</sequence>
<feature type="transmembrane region" description="Helical" evidence="11">
    <location>
        <begin position="170"/>
        <end position="190"/>
    </location>
</feature>
<evidence type="ECO:0000256" key="9">
    <source>
        <dbReference type="ARBA" id="ARBA00023136"/>
    </source>
</evidence>
<keyword evidence="9 11" id="KW-0472">Membrane</keyword>
<evidence type="ECO:0000313" key="14">
    <source>
        <dbReference type="EMBL" id="MBB4477766.1"/>
    </source>
</evidence>
<dbReference type="PROSITE" id="PS50928">
    <property type="entry name" value="ABC_TM1"/>
    <property type="match status" value="1"/>
</dbReference>
<keyword evidence="5 11" id="KW-0813">Transport</keyword>
<dbReference type="Gene3D" id="1.10.3720.10">
    <property type="entry name" value="MetI-like"/>
    <property type="match status" value="1"/>
</dbReference>
<dbReference type="SUPFAM" id="SSF161098">
    <property type="entry name" value="MetI-like"/>
    <property type="match status" value="1"/>
</dbReference>
<comment type="subcellular location">
    <subcellularLocation>
        <location evidence="12">Cell inner membrane</location>
        <topology evidence="12">Multi-pass membrane protein</topology>
    </subcellularLocation>
    <subcellularLocation>
        <location evidence="1 11">Cell membrane</location>
        <topology evidence="1 11">Multi-pass membrane protein</topology>
    </subcellularLocation>
</comment>
<dbReference type="Pfam" id="PF00528">
    <property type="entry name" value="BPD_transp_1"/>
    <property type="match status" value="1"/>
</dbReference>
<comment type="function">
    <text evidence="10 12">Part of the ABC transporter complex UgpBAEC involved in sn-glycerol-3-phosphate (G3P) import. Probably responsible for the translocation of the substrate across the membrane.</text>
</comment>
<protein>
    <recommendedName>
        <fullName evidence="4 12">sn-glycerol-3-phosphate transport system permease protein UgpE</fullName>
    </recommendedName>
</protein>
<dbReference type="AlphaFoldDB" id="A0A7W7ECB2"/>
<comment type="caution">
    <text evidence="15">The sequence shown here is derived from an EMBL/GenBank/DDBJ whole genome shotgun (WGS) entry which is preliminary data.</text>
</comment>
<evidence type="ECO:0000256" key="5">
    <source>
        <dbReference type="ARBA" id="ARBA00022448"/>
    </source>
</evidence>
<evidence type="ECO:0000313" key="17">
    <source>
        <dbReference type="Proteomes" id="UP000557344"/>
    </source>
</evidence>
<dbReference type="GO" id="GO:0055085">
    <property type="term" value="P:transmembrane transport"/>
    <property type="evidence" value="ECO:0007669"/>
    <property type="project" value="InterPro"/>
</dbReference>
<keyword evidence="8 11" id="KW-1133">Transmembrane helix</keyword>
<organism evidence="15 16">
    <name type="scientific">Rhizobium etli</name>
    <dbReference type="NCBI Taxonomy" id="29449"/>
    <lineage>
        <taxon>Bacteria</taxon>
        <taxon>Pseudomonadati</taxon>
        <taxon>Pseudomonadota</taxon>
        <taxon>Alphaproteobacteria</taxon>
        <taxon>Hyphomicrobiales</taxon>
        <taxon>Rhizobiaceae</taxon>
        <taxon>Rhizobium/Agrobacterium group</taxon>
        <taxon>Rhizobium</taxon>
    </lineage>
</organism>
<dbReference type="EMBL" id="JACIID010000001">
    <property type="protein sequence ID" value="MBB4533598.1"/>
    <property type="molecule type" value="Genomic_DNA"/>
</dbReference>
<evidence type="ECO:0000256" key="11">
    <source>
        <dbReference type="RuleBase" id="RU363032"/>
    </source>
</evidence>
<keyword evidence="12" id="KW-0997">Cell inner membrane</keyword>
<feature type="transmembrane region" description="Helical" evidence="11">
    <location>
        <begin position="12"/>
        <end position="32"/>
    </location>
</feature>
<gene>
    <name evidence="12" type="primary">ugpE</name>
    <name evidence="14" type="ORF">GGE46_000307</name>
    <name evidence="15" type="ORF">GGE57_000307</name>
</gene>
<dbReference type="InterPro" id="IPR000515">
    <property type="entry name" value="MetI-like"/>
</dbReference>
<feature type="transmembrane region" description="Helical" evidence="11">
    <location>
        <begin position="211"/>
        <end position="233"/>
    </location>
</feature>
<dbReference type="CDD" id="cd06261">
    <property type="entry name" value="TM_PBP2"/>
    <property type="match status" value="1"/>
</dbReference>
<evidence type="ECO:0000313" key="16">
    <source>
        <dbReference type="Proteomes" id="UP000523431"/>
    </source>
</evidence>
<name>A0A7W7ECB2_RHIET</name>
<evidence type="ECO:0000256" key="6">
    <source>
        <dbReference type="ARBA" id="ARBA00022475"/>
    </source>
</evidence>
<evidence type="ECO:0000256" key="3">
    <source>
        <dbReference type="ARBA" id="ARBA00011557"/>
    </source>
</evidence>
<dbReference type="PANTHER" id="PTHR43744:SF8">
    <property type="entry name" value="SN-GLYCEROL-3-PHOSPHATE TRANSPORT SYSTEM PERMEASE PROTEIN UGPE"/>
    <property type="match status" value="1"/>
</dbReference>
<proteinExistence type="inferred from homology"/>
<dbReference type="PANTHER" id="PTHR43744">
    <property type="entry name" value="ABC TRANSPORTER PERMEASE PROTEIN MG189-RELATED-RELATED"/>
    <property type="match status" value="1"/>
</dbReference>
<evidence type="ECO:0000256" key="4">
    <source>
        <dbReference type="ARBA" id="ARBA00020515"/>
    </source>
</evidence>
<keyword evidence="7 11" id="KW-0812">Transmembrane</keyword>
<accession>A0A7W7ECB2</accession>
<dbReference type="Proteomes" id="UP000523431">
    <property type="component" value="Unassembled WGS sequence"/>
</dbReference>
<feature type="transmembrane region" description="Helical" evidence="11">
    <location>
        <begin position="107"/>
        <end position="126"/>
    </location>
</feature>
<evidence type="ECO:0000256" key="7">
    <source>
        <dbReference type="ARBA" id="ARBA00022692"/>
    </source>
</evidence>
<keyword evidence="6 12" id="KW-1003">Cell membrane</keyword>
<evidence type="ECO:0000256" key="12">
    <source>
        <dbReference type="RuleBase" id="RU363056"/>
    </source>
</evidence>
<feature type="transmembrane region" description="Helical" evidence="11">
    <location>
        <begin position="79"/>
        <end position="100"/>
    </location>
</feature>